<comment type="caution">
    <text evidence="2">The sequence shown here is derived from an EMBL/GenBank/DDBJ whole genome shotgun (WGS) entry which is preliminary data.</text>
</comment>
<dbReference type="InterPro" id="IPR043502">
    <property type="entry name" value="DNA/RNA_pol_sf"/>
</dbReference>
<dbReference type="InterPro" id="IPR043128">
    <property type="entry name" value="Rev_trsase/Diguanyl_cyclase"/>
</dbReference>
<dbReference type="InterPro" id="IPR041577">
    <property type="entry name" value="RT_RNaseH_2"/>
</dbReference>
<protein>
    <submittedName>
        <fullName evidence="2">Transposon Tf2-1 polyprotein isoform X1</fullName>
    </submittedName>
</protein>
<gene>
    <name evidence="2" type="ORF">E5676_scaffold83G002040</name>
</gene>
<proteinExistence type="predicted"/>
<dbReference type="AlphaFoldDB" id="A0A5D3C0J0"/>
<name>A0A5D3C0J0_CUCMM</name>
<evidence type="ECO:0000313" key="2">
    <source>
        <dbReference type="EMBL" id="TYK05493.1"/>
    </source>
</evidence>
<dbReference type="Gene3D" id="3.30.70.270">
    <property type="match status" value="1"/>
</dbReference>
<dbReference type="SUPFAM" id="SSF56672">
    <property type="entry name" value="DNA/RNA polymerases"/>
    <property type="match status" value="1"/>
</dbReference>
<dbReference type="InterPro" id="IPR051320">
    <property type="entry name" value="Viral_Replic_Matur_Polypro"/>
</dbReference>
<evidence type="ECO:0000313" key="3">
    <source>
        <dbReference type="Proteomes" id="UP000321947"/>
    </source>
</evidence>
<evidence type="ECO:0000259" key="1">
    <source>
        <dbReference type="Pfam" id="PF17919"/>
    </source>
</evidence>
<dbReference type="Pfam" id="PF17919">
    <property type="entry name" value="RT_RNaseH_2"/>
    <property type="match status" value="1"/>
</dbReference>
<dbReference type="PANTHER" id="PTHR33064:SF37">
    <property type="entry name" value="RIBONUCLEASE H"/>
    <property type="match status" value="1"/>
</dbReference>
<dbReference type="EMBL" id="SSTD01013865">
    <property type="protein sequence ID" value="TYK05493.1"/>
    <property type="molecule type" value="Genomic_DNA"/>
</dbReference>
<accession>A0A5D3C0J0</accession>
<dbReference type="Gene3D" id="3.10.10.10">
    <property type="entry name" value="HIV Type 1 Reverse Transcriptase, subunit A, domain 1"/>
    <property type="match status" value="1"/>
</dbReference>
<organism evidence="2 3">
    <name type="scientific">Cucumis melo var. makuwa</name>
    <name type="common">Oriental melon</name>
    <dbReference type="NCBI Taxonomy" id="1194695"/>
    <lineage>
        <taxon>Eukaryota</taxon>
        <taxon>Viridiplantae</taxon>
        <taxon>Streptophyta</taxon>
        <taxon>Embryophyta</taxon>
        <taxon>Tracheophyta</taxon>
        <taxon>Spermatophyta</taxon>
        <taxon>Magnoliopsida</taxon>
        <taxon>eudicotyledons</taxon>
        <taxon>Gunneridae</taxon>
        <taxon>Pentapetalae</taxon>
        <taxon>rosids</taxon>
        <taxon>fabids</taxon>
        <taxon>Cucurbitales</taxon>
        <taxon>Cucurbitaceae</taxon>
        <taxon>Benincaseae</taxon>
        <taxon>Cucumis</taxon>
    </lineage>
</organism>
<reference evidence="2 3" key="1">
    <citation type="submission" date="2019-08" db="EMBL/GenBank/DDBJ databases">
        <title>Draft genome sequences of two oriental melons (Cucumis melo L. var makuwa).</title>
        <authorList>
            <person name="Kwon S.-Y."/>
        </authorList>
    </citation>
    <scope>NUCLEOTIDE SEQUENCE [LARGE SCALE GENOMIC DNA]</scope>
    <source>
        <strain evidence="3">cv. Chang Bougi</strain>
        <tissue evidence="2">Leaf</tissue>
    </source>
</reference>
<feature type="domain" description="Reverse transcriptase/retrotransposon-derived protein RNase H-like" evidence="1">
    <location>
        <begin position="212"/>
        <end position="271"/>
    </location>
</feature>
<dbReference type="PANTHER" id="PTHR33064">
    <property type="entry name" value="POL PROTEIN"/>
    <property type="match status" value="1"/>
</dbReference>
<sequence length="275" mass="31611">MLLLMMESMSKDRSAVSDRTTKFAARDSVVAKGKKSEATSSKTIDSDRNIGECQNEKISNIEDTSTDKSKFKKVKMSVFIGNDLDLWLFHSDRTVEVTNNGKVELNCTEATFTELDPIHIVLKQYEDIFEWPKKLPPRREIKHHIYFKESTDPINVRPYRYGYHQKEEMEKLVEEMLASGVMRPSKSPFSNLHYGSIAAPLTQLLKKGRFKWNEEAKEAFEKLKKAMLSLPVLALPSFDHPFDIEMDAFGYGVSVLLTQSKRPISFYSHTLAMRD</sequence>
<dbReference type="Proteomes" id="UP000321947">
    <property type="component" value="Unassembled WGS sequence"/>
</dbReference>